<accession>A0ABX7PHR9</accession>
<dbReference type="RefSeq" id="WP_207009723.1">
    <property type="nucleotide sequence ID" value="NZ_CP022295.1"/>
</dbReference>
<reference evidence="2 3" key="1">
    <citation type="submission" date="2017-06" db="EMBL/GenBank/DDBJ databases">
        <title>Complete Genome Sequence of the Soil Carbazole-Degrading Bacterium Nocardioides aromaticivorans IC177.</title>
        <authorList>
            <person name="Vejarano F."/>
            <person name="Suzuki-Minakuchi C."/>
            <person name="Ohtsubo Y."/>
            <person name="Tsuda M."/>
            <person name="Okada K."/>
            <person name="Nojiri H."/>
        </authorList>
    </citation>
    <scope>NUCLEOTIDE SEQUENCE [LARGE SCALE GENOMIC DNA]</scope>
    <source>
        <strain evidence="2 3">IC177</strain>
    </source>
</reference>
<protein>
    <submittedName>
        <fullName evidence="2">Uncharacterized protein</fullName>
    </submittedName>
</protein>
<organism evidence="2 3">
    <name type="scientific">Nocardioides aromaticivorans</name>
    <dbReference type="NCBI Taxonomy" id="200618"/>
    <lineage>
        <taxon>Bacteria</taxon>
        <taxon>Bacillati</taxon>
        <taxon>Actinomycetota</taxon>
        <taxon>Actinomycetes</taxon>
        <taxon>Propionibacteriales</taxon>
        <taxon>Nocardioidaceae</taxon>
        <taxon>Nocardioides</taxon>
    </lineage>
</organism>
<evidence type="ECO:0000256" key="1">
    <source>
        <dbReference type="SAM" id="MobiDB-lite"/>
    </source>
</evidence>
<keyword evidence="3" id="KW-1185">Reference proteome</keyword>
<feature type="region of interest" description="Disordered" evidence="1">
    <location>
        <begin position="96"/>
        <end position="124"/>
    </location>
</feature>
<evidence type="ECO:0000313" key="3">
    <source>
        <dbReference type="Proteomes" id="UP000662818"/>
    </source>
</evidence>
<proteinExistence type="predicted"/>
<dbReference type="EMBL" id="CP022295">
    <property type="protein sequence ID" value="QSR25519.1"/>
    <property type="molecule type" value="Genomic_DNA"/>
</dbReference>
<evidence type="ECO:0000313" key="2">
    <source>
        <dbReference type="EMBL" id="QSR25519.1"/>
    </source>
</evidence>
<name>A0ABX7PHR9_9ACTN</name>
<feature type="compositionally biased region" description="Basic and acidic residues" evidence="1">
    <location>
        <begin position="105"/>
        <end position="117"/>
    </location>
</feature>
<dbReference type="Proteomes" id="UP000662818">
    <property type="component" value="Chromosome"/>
</dbReference>
<sequence length="124" mass="14501">MGETERALWIAEWRREQEECPDCGRPRDLCSDPEQAWYPYRQVCYVTMARTAAKEQYDALHEKAPYHDGSFTSWKAEQSRSHPFRYDAGVSFGVATEDPTPWDKFTTEREASPIRPDDFDDEEA</sequence>
<gene>
    <name evidence="2" type="ORF">CFH99_07765</name>
</gene>